<feature type="transmembrane region" description="Helical" evidence="1">
    <location>
        <begin position="180"/>
        <end position="203"/>
    </location>
</feature>
<dbReference type="OrthoDB" id="5501559at2"/>
<evidence type="ECO:0000256" key="1">
    <source>
        <dbReference type="SAM" id="Phobius"/>
    </source>
</evidence>
<keyword evidence="1" id="KW-1133">Transmembrane helix</keyword>
<feature type="transmembrane region" description="Helical" evidence="1">
    <location>
        <begin position="112"/>
        <end position="134"/>
    </location>
</feature>
<dbReference type="EMBL" id="CP041186">
    <property type="protein sequence ID" value="QDG52198.1"/>
    <property type="molecule type" value="Genomic_DNA"/>
</dbReference>
<dbReference type="RefSeq" id="WP_141198670.1">
    <property type="nucleotide sequence ID" value="NZ_CP041186.1"/>
</dbReference>
<dbReference type="Proteomes" id="UP000315995">
    <property type="component" value="Chromosome"/>
</dbReference>
<proteinExistence type="predicted"/>
<keyword evidence="1" id="KW-0812">Transmembrane</keyword>
<dbReference type="AlphaFoldDB" id="A0A4Y6PV66"/>
<accession>A0A4Y6PV66</accession>
<feature type="transmembrane region" description="Helical" evidence="1">
    <location>
        <begin position="146"/>
        <end position="174"/>
    </location>
</feature>
<keyword evidence="3" id="KW-1185">Reference proteome</keyword>
<evidence type="ECO:0000313" key="2">
    <source>
        <dbReference type="EMBL" id="QDG52198.1"/>
    </source>
</evidence>
<gene>
    <name evidence="2" type="ORF">FIV42_16050</name>
</gene>
<evidence type="ECO:0000313" key="3">
    <source>
        <dbReference type="Proteomes" id="UP000315995"/>
    </source>
</evidence>
<keyword evidence="1" id="KW-0472">Membrane</keyword>
<organism evidence="2 3">
    <name type="scientific">Persicimonas caeni</name>
    <dbReference type="NCBI Taxonomy" id="2292766"/>
    <lineage>
        <taxon>Bacteria</taxon>
        <taxon>Deltaproteobacteria</taxon>
        <taxon>Bradymonadales</taxon>
        <taxon>Bradymonadaceae</taxon>
        <taxon>Persicimonas</taxon>
    </lineage>
</organism>
<feature type="transmembrane region" description="Helical" evidence="1">
    <location>
        <begin position="324"/>
        <end position="345"/>
    </location>
</feature>
<feature type="transmembrane region" description="Helical" evidence="1">
    <location>
        <begin position="371"/>
        <end position="392"/>
    </location>
</feature>
<name>A0A4Y6PV66_PERCE</name>
<sequence length="465" mass="50776">MSTQSVHIEKKDWELADTSARLLDALRAHHDAGAWVGVREAVRVSGVPEHLCEPALAFLGTARGADVRLNEHDEVEYLFESFAPMPGLLSLPGWLRPWAHRLRSGAAALGRFGAAVALSLVTATIALVYLGLVHELSFPGQPVVQNVLLGVVVLLALPALSLVFLVGAALLVLIQYMDSGFLLGLCVWAPILFVGYWITVFSLRITQGVNRWLFDRLGGLFSFGRERIDDLSDERNFTALVAGCGGQICVADLVRLYGWDLARTHEELTRLLVDYGGDIVVTDDAQILYVFEGLDAGADPVGTPPPVWEREKAPQEVFRQEGGLVADAIALGAFFFGALGLWGALVLTADELAGPASEQDVVAFVMAAGPWWQAVIAGCAAVLAAVPVYVFARHFVVWRRQRRFGERRRFLELVELACSHPEGAFVDAERFRSEHLAALDARIDVERTEGAKIWVSFPALVTRTS</sequence>
<protein>
    <submittedName>
        <fullName evidence="2">Uncharacterized protein</fullName>
    </submittedName>
</protein>
<accession>A0A5B8Y6F5</accession>
<reference evidence="2 3" key="1">
    <citation type="submission" date="2019-06" db="EMBL/GenBank/DDBJ databases">
        <title>Persicimonas caeni gen. nov., sp. nov., a predatory bacterium isolated from solar saltern.</title>
        <authorList>
            <person name="Wang S."/>
        </authorList>
    </citation>
    <scope>NUCLEOTIDE SEQUENCE [LARGE SCALE GENOMIC DNA]</scope>
    <source>
        <strain evidence="2 3">YN101</strain>
    </source>
</reference>